<name>A0A1C3US58_9HYPH</name>
<dbReference type="AlphaFoldDB" id="A0A1C3US58"/>
<evidence type="ECO:0008006" key="3">
    <source>
        <dbReference type="Google" id="ProtNLM"/>
    </source>
</evidence>
<organism evidence="1 2">
    <name type="scientific">Rhizobium lusitanum</name>
    <dbReference type="NCBI Taxonomy" id="293958"/>
    <lineage>
        <taxon>Bacteria</taxon>
        <taxon>Pseudomonadati</taxon>
        <taxon>Pseudomonadota</taxon>
        <taxon>Alphaproteobacteria</taxon>
        <taxon>Hyphomicrobiales</taxon>
        <taxon>Rhizobiaceae</taxon>
        <taxon>Rhizobium/Agrobacterium group</taxon>
        <taxon>Rhizobium</taxon>
    </lineage>
</organism>
<dbReference type="RefSeq" id="WP_092573384.1">
    <property type="nucleotide sequence ID" value="NZ_FMAF01000003.1"/>
</dbReference>
<gene>
    <name evidence="1" type="ORF">GA0061101_103250</name>
</gene>
<accession>A0A1C3US58</accession>
<proteinExistence type="predicted"/>
<dbReference type="EMBL" id="FMAF01000003">
    <property type="protein sequence ID" value="SCB18340.1"/>
    <property type="molecule type" value="Genomic_DNA"/>
</dbReference>
<dbReference type="InterPro" id="IPR009363">
    <property type="entry name" value="Phage_Mu_Gp16"/>
</dbReference>
<dbReference type="Proteomes" id="UP000199205">
    <property type="component" value="Unassembled WGS sequence"/>
</dbReference>
<evidence type="ECO:0000313" key="2">
    <source>
        <dbReference type="Proteomes" id="UP000199205"/>
    </source>
</evidence>
<dbReference type="OrthoDB" id="7353918at2"/>
<dbReference type="Pfam" id="PF06252">
    <property type="entry name" value="GemA"/>
    <property type="match status" value="1"/>
</dbReference>
<sequence>MSSTIAAIHVGFRRLGISDDADRRALYERVTGKARLTLMEPDEKEAVVTELRRLGFQTAARRQDGRLKLTGKYAKKLQALWIAAWNLGVARERDDKAMLAFVKRQTGIHHTRFLVYPDDAAKAIEGLKAWLAREAGVGFGNLNGYDWLASDGAKIAWAQWKILHPGASLIARKGFDEEAARLASVSLVWLPDLKPSHWQMVMNGLGERVRAIKAGE</sequence>
<reference evidence="1 2" key="1">
    <citation type="submission" date="2016-08" db="EMBL/GenBank/DDBJ databases">
        <authorList>
            <person name="Seilhamer J.J."/>
        </authorList>
    </citation>
    <scope>NUCLEOTIDE SEQUENCE [LARGE SCALE GENOMIC DNA]</scope>
    <source>
        <strain evidence="1 2">P1-7</strain>
    </source>
</reference>
<protein>
    <recommendedName>
        <fullName evidence="3">Regulatory protein GemA</fullName>
    </recommendedName>
</protein>
<evidence type="ECO:0000313" key="1">
    <source>
        <dbReference type="EMBL" id="SCB18340.1"/>
    </source>
</evidence>